<dbReference type="AlphaFoldDB" id="A0AAN6TXH2"/>
<name>A0AAN6TXH2_9PEZI</name>
<feature type="transmembrane region" description="Helical" evidence="1">
    <location>
        <begin position="88"/>
        <end position="106"/>
    </location>
</feature>
<accession>A0AAN6TXH2</accession>
<keyword evidence="1" id="KW-1133">Transmembrane helix</keyword>
<protein>
    <submittedName>
        <fullName evidence="2">Uncharacterized protein</fullName>
    </submittedName>
</protein>
<dbReference type="Proteomes" id="UP001302602">
    <property type="component" value="Unassembled WGS sequence"/>
</dbReference>
<reference evidence="2" key="1">
    <citation type="journal article" date="2023" name="Mol. Phylogenet. Evol.">
        <title>Genome-scale phylogeny and comparative genomics of the fungal order Sordariales.</title>
        <authorList>
            <person name="Hensen N."/>
            <person name="Bonometti L."/>
            <person name="Westerberg I."/>
            <person name="Brannstrom I.O."/>
            <person name="Guillou S."/>
            <person name="Cros-Aarteil S."/>
            <person name="Calhoun S."/>
            <person name="Haridas S."/>
            <person name="Kuo A."/>
            <person name="Mondo S."/>
            <person name="Pangilinan J."/>
            <person name="Riley R."/>
            <person name="LaButti K."/>
            <person name="Andreopoulos B."/>
            <person name="Lipzen A."/>
            <person name="Chen C."/>
            <person name="Yan M."/>
            <person name="Daum C."/>
            <person name="Ng V."/>
            <person name="Clum A."/>
            <person name="Steindorff A."/>
            <person name="Ohm R.A."/>
            <person name="Martin F."/>
            <person name="Silar P."/>
            <person name="Natvig D.O."/>
            <person name="Lalanne C."/>
            <person name="Gautier V."/>
            <person name="Ament-Velasquez S.L."/>
            <person name="Kruys A."/>
            <person name="Hutchinson M.I."/>
            <person name="Powell A.J."/>
            <person name="Barry K."/>
            <person name="Miller A.N."/>
            <person name="Grigoriev I.V."/>
            <person name="Debuchy R."/>
            <person name="Gladieux P."/>
            <person name="Hiltunen Thoren M."/>
            <person name="Johannesson H."/>
        </authorList>
    </citation>
    <scope>NUCLEOTIDE SEQUENCE</scope>
    <source>
        <strain evidence="2">CBS 731.68</strain>
    </source>
</reference>
<dbReference type="RefSeq" id="XP_062645806.1">
    <property type="nucleotide sequence ID" value="XM_062793341.1"/>
</dbReference>
<feature type="transmembrane region" description="Helical" evidence="1">
    <location>
        <begin position="49"/>
        <end position="68"/>
    </location>
</feature>
<comment type="caution">
    <text evidence="2">The sequence shown here is derived from an EMBL/GenBank/DDBJ whole genome shotgun (WGS) entry which is preliminary data.</text>
</comment>
<organism evidence="2 3">
    <name type="scientific">Parathielavia appendiculata</name>
    <dbReference type="NCBI Taxonomy" id="2587402"/>
    <lineage>
        <taxon>Eukaryota</taxon>
        <taxon>Fungi</taxon>
        <taxon>Dikarya</taxon>
        <taxon>Ascomycota</taxon>
        <taxon>Pezizomycotina</taxon>
        <taxon>Sordariomycetes</taxon>
        <taxon>Sordariomycetidae</taxon>
        <taxon>Sordariales</taxon>
        <taxon>Chaetomiaceae</taxon>
        <taxon>Parathielavia</taxon>
    </lineage>
</organism>
<keyword evidence="1" id="KW-0812">Transmembrane</keyword>
<keyword evidence="1" id="KW-0472">Membrane</keyword>
<dbReference type="EMBL" id="MU853232">
    <property type="protein sequence ID" value="KAK4122035.1"/>
    <property type="molecule type" value="Genomic_DNA"/>
</dbReference>
<evidence type="ECO:0000313" key="2">
    <source>
        <dbReference type="EMBL" id="KAK4122035.1"/>
    </source>
</evidence>
<dbReference type="GeneID" id="87830110"/>
<evidence type="ECO:0000256" key="1">
    <source>
        <dbReference type="SAM" id="Phobius"/>
    </source>
</evidence>
<proteinExistence type="predicted"/>
<evidence type="ECO:0000313" key="3">
    <source>
        <dbReference type="Proteomes" id="UP001302602"/>
    </source>
</evidence>
<keyword evidence="3" id="KW-1185">Reference proteome</keyword>
<sequence length="123" mass="13591">MANSLFTTEKHHRGQYPGGRHPAVQLLLQSVIAIVSGLGCRQDGRLRPWFLFAGALCIPGVAPLYTITQHTPLANVYGYQVLLGMSEAYIFYLVAECFVLLLIFRFNANDMLSALVVFCLVAT</sequence>
<gene>
    <name evidence="2" type="ORF">N657DRAFT_647557</name>
</gene>
<reference evidence="2" key="2">
    <citation type="submission" date="2023-05" db="EMBL/GenBank/DDBJ databases">
        <authorList>
            <consortium name="Lawrence Berkeley National Laboratory"/>
            <person name="Steindorff A."/>
            <person name="Hensen N."/>
            <person name="Bonometti L."/>
            <person name="Westerberg I."/>
            <person name="Brannstrom I.O."/>
            <person name="Guillou S."/>
            <person name="Cros-Aarteil S."/>
            <person name="Calhoun S."/>
            <person name="Haridas S."/>
            <person name="Kuo A."/>
            <person name="Mondo S."/>
            <person name="Pangilinan J."/>
            <person name="Riley R."/>
            <person name="Labutti K."/>
            <person name="Andreopoulos B."/>
            <person name="Lipzen A."/>
            <person name="Chen C."/>
            <person name="Yanf M."/>
            <person name="Daum C."/>
            <person name="Ng V."/>
            <person name="Clum A."/>
            <person name="Ohm R."/>
            <person name="Martin F."/>
            <person name="Silar P."/>
            <person name="Natvig D."/>
            <person name="Lalanne C."/>
            <person name="Gautier V."/>
            <person name="Ament-Velasquez S.L."/>
            <person name="Kruys A."/>
            <person name="Hutchinson M.I."/>
            <person name="Powell A.J."/>
            <person name="Barry K."/>
            <person name="Miller A.N."/>
            <person name="Grigoriev I.V."/>
            <person name="Debuchy R."/>
            <person name="Gladieux P."/>
            <person name="Thoren M.H."/>
            <person name="Johannesson H."/>
        </authorList>
    </citation>
    <scope>NUCLEOTIDE SEQUENCE</scope>
    <source>
        <strain evidence="2">CBS 731.68</strain>
    </source>
</reference>